<dbReference type="AlphaFoldDB" id="A0AAV1QSV7"/>
<dbReference type="PANTHER" id="PTHR13452">
    <property type="entry name" value="THUMP DOMAIN CONTAINING PROTEIN 1-RELATED"/>
    <property type="match status" value="1"/>
</dbReference>
<evidence type="ECO:0000259" key="2">
    <source>
        <dbReference type="PROSITE" id="PS51165"/>
    </source>
</evidence>
<evidence type="ECO:0000313" key="4">
    <source>
        <dbReference type="Proteomes" id="UP001314170"/>
    </source>
</evidence>
<proteinExistence type="predicted"/>
<dbReference type="Pfam" id="PF02926">
    <property type="entry name" value="THUMP"/>
    <property type="match status" value="1"/>
</dbReference>
<protein>
    <recommendedName>
        <fullName evidence="2">THUMP domain-containing protein</fullName>
    </recommendedName>
</protein>
<dbReference type="InterPro" id="IPR004114">
    <property type="entry name" value="THUMP_dom"/>
</dbReference>
<dbReference type="Proteomes" id="UP001314170">
    <property type="component" value="Unassembled WGS sequence"/>
</dbReference>
<accession>A0AAV1QSV7</accession>
<reference evidence="3 4" key="1">
    <citation type="submission" date="2024-01" db="EMBL/GenBank/DDBJ databases">
        <authorList>
            <person name="Waweru B."/>
        </authorList>
    </citation>
    <scope>NUCLEOTIDE SEQUENCE [LARGE SCALE GENOMIC DNA]</scope>
</reference>
<name>A0AAV1QSV7_9ROSI</name>
<dbReference type="GO" id="GO:0006400">
    <property type="term" value="P:tRNA modification"/>
    <property type="evidence" value="ECO:0007669"/>
    <property type="project" value="InterPro"/>
</dbReference>
<dbReference type="SUPFAM" id="SSF143437">
    <property type="entry name" value="THUMP domain-like"/>
    <property type="match status" value="1"/>
</dbReference>
<dbReference type="Gene3D" id="3.30.2300.10">
    <property type="entry name" value="THUMP superfamily"/>
    <property type="match status" value="1"/>
</dbReference>
<dbReference type="EMBL" id="CAWUPB010000351">
    <property type="protein sequence ID" value="CAK7324571.1"/>
    <property type="molecule type" value="Genomic_DNA"/>
</dbReference>
<comment type="caution">
    <text evidence="3">The sequence shown here is derived from an EMBL/GenBank/DDBJ whole genome shotgun (WGS) entry which is preliminary data.</text>
</comment>
<dbReference type="InterPro" id="IPR040183">
    <property type="entry name" value="THUMPD1-like"/>
</dbReference>
<dbReference type="PROSITE" id="PS51165">
    <property type="entry name" value="THUMP"/>
    <property type="match status" value="1"/>
</dbReference>
<dbReference type="PANTHER" id="PTHR13452:SF10">
    <property type="entry name" value="THUMP DOMAIN-CONTAINING PROTEIN 1"/>
    <property type="match status" value="1"/>
</dbReference>
<organism evidence="3 4">
    <name type="scientific">Dovyalis caffra</name>
    <dbReference type="NCBI Taxonomy" id="77055"/>
    <lineage>
        <taxon>Eukaryota</taxon>
        <taxon>Viridiplantae</taxon>
        <taxon>Streptophyta</taxon>
        <taxon>Embryophyta</taxon>
        <taxon>Tracheophyta</taxon>
        <taxon>Spermatophyta</taxon>
        <taxon>Magnoliopsida</taxon>
        <taxon>eudicotyledons</taxon>
        <taxon>Gunneridae</taxon>
        <taxon>Pentapetalae</taxon>
        <taxon>rosids</taxon>
        <taxon>fabids</taxon>
        <taxon>Malpighiales</taxon>
        <taxon>Salicaceae</taxon>
        <taxon>Flacourtieae</taxon>
        <taxon>Dovyalis</taxon>
    </lineage>
</organism>
<evidence type="ECO:0000256" key="1">
    <source>
        <dbReference type="PROSITE-ProRule" id="PRU00529"/>
    </source>
</evidence>
<keyword evidence="1" id="KW-0694">RNA-binding</keyword>
<dbReference type="GO" id="GO:0003723">
    <property type="term" value="F:RNA binding"/>
    <property type="evidence" value="ECO:0007669"/>
    <property type="project" value="UniProtKB-UniRule"/>
</dbReference>
<sequence length="97" mass="10755">MKIINSVANAVPGPHKVDLGNSDKIIVVEIVKTVCLVLIGVIEKYKELSKYDLRQSHRRHSSSLLVFSQTKSKATLDLLFIVRLCVVSINDSIFSSS</sequence>
<gene>
    <name evidence="3" type="ORF">DCAF_LOCUS2219</name>
</gene>
<keyword evidence="4" id="KW-1185">Reference proteome</keyword>
<evidence type="ECO:0000313" key="3">
    <source>
        <dbReference type="EMBL" id="CAK7324571.1"/>
    </source>
</evidence>
<feature type="domain" description="THUMP" evidence="2">
    <location>
        <begin position="1"/>
        <end position="41"/>
    </location>
</feature>